<keyword evidence="4" id="KW-0456">Lyase</keyword>
<proteinExistence type="inferred from homology"/>
<dbReference type="GO" id="GO:0015232">
    <property type="term" value="F:heme transmembrane transporter activity"/>
    <property type="evidence" value="ECO:0007669"/>
    <property type="project" value="InterPro"/>
</dbReference>
<protein>
    <submittedName>
        <fullName evidence="4">Heme lyase CcmF/NrfE family subunit</fullName>
    </submittedName>
</protein>
<name>A0A7C1B7M8_9EURY</name>
<evidence type="ECO:0000256" key="3">
    <source>
        <dbReference type="SAM" id="Phobius"/>
    </source>
</evidence>
<keyword evidence="2" id="KW-0201">Cytochrome c-type biogenesis</keyword>
<reference evidence="4" key="1">
    <citation type="journal article" date="2020" name="mSystems">
        <title>Genome- and Community-Level Interaction Insights into Carbon Utilization and Element Cycling Functions of Hydrothermarchaeota in Hydrothermal Sediment.</title>
        <authorList>
            <person name="Zhou Z."/>
            <person name="Liu Y."/>
            <person name="Xu W."/>
            <person name="Pan J."/>
            <person name="Luo Z.H."/>
            <person name="Li M."/>
        </authorList>
    </citation>
    <scope>NUCLEOTIDE SEQUENCE [LARGE SCALE GENOMIC DNA]</scope>
    <source>
        <strain evidence="4">HyVt-185</strain>
    </source>
</reference>
<feature type="transmembrane region" description="Helical" evidence="3">
    <location>
        <begin position="93"/>
        <end position="110"/>
    </location>
</feature>
<gene>
    <name evidence="4" type="ORF">ENG09_04260</name>
</gene>
<comment type="similarity">
    <text evidence="1">Belongs to the CcmF/CycK/Ccl1/NrfE/CcsA family.</text>
</comment>
<organism evidence="4">
    <name type="scientific">Candidatus Syntropharchaeum butanivorans</name>
    <dbReference type="NCBI Taxonomy" id="1839936"/>
    <lineage>
        <taxon>Archaea</taxon>
        <taxon>Methanobacteriati</taxon>
        <taxon>Methanobacteriota</taxon>
        <taxon>Stenosarchaea group</taxon>
        <taxon>Methanomicrobia</taxon>
        <taxon>Methanosarcinales</taxon>
        <taxon>ANME-2 cluster</taxon>
        <taxon>Candidatus Syntropharchaeum</taxon>
    </lineage>
</organism>
<evidence type="ECO:0000313" key="4">
    <source>
        <dbReference type="EMBL" id="HDM36449.1"/>
    </source>
</evidence>
<dbReference type="GO" id="GO:0016020">
    <property type="term" value="C:membrane"/>
    <property type="evidence" value="ECO:0007669"/>
    <property type="project" value="InterPro"/>
</dbReference>
<dbReference type="PANTHER" id="PTHR43653">
    <property type="entry name" value="CYTOCHROME C ASSEMBLY PROTEIN-RELATED"/>
    <property type="match status" value="1"/>
</dbReference>
<dbReference type="InterPro" id="IPR003567">
    <property type="entry name" value="Cyt_c_biogenesis"/>
</dbReference>
<feature type="transmembrane region" description="Helical" evidence="3">
    <location>
        <begin position="39"/>
        <end position="59"/>
    </location>
</feature>
<keyword evidence="3" id="KW-0472">Membrane</keyword>
<keyword evidence="3" id="KW-1133">Transmembrane helix</keyword>
<feature type="non-terminal residue" evidence="4">
    <location>
        <position position="120"/>
    </location>
</feature>
<dbReference type="EMBL" id="DQZR01000184">
    <property type="protein sequence ID" value="HDM36449.1"/>
    <property type="molecule type" value="Genomic_DNA"/>
</dbReference>
<comment type="caution">
    <text evidence="4">The sequence shown here is derived from an EMBL/GenBank/DDBJ whole genome shotgun (WGS) entry which is preliminary data.</text>
</comment>
<feature type="transmembrane region" description="Helical" evidence="3">
    <location>
        <begin position="6"/>
        <end position="27"/>
    </location>
</feature>
<accession>A0A7C1B7M8</accession>
<dbReference type="AlphaFoldDB" id="A0A7C1B7M8"/>
<dbReference type="GO" id="GO:0016829">
    <property type="term" value="F:lyase activity"/>
    <property type="evidence" value="ECO:0007669"/>
    <property type="project" value="UniProtKB-KW"/>
</dbReference>
<evidence type="ECO:0000256" key="2">
    <source>
        <dbReference type="ARBA" id="ARBA00022748"/>
    </source>
</evidence>
<evidence type="ECO:0000256" key="1">
    <source>
        <dbReference type="ARBA" id="ARBA00009186"/>
    </source>
</evidence>
<dbReference type="GO" id="GO:0017004">
    <property type="term" value="P:cytochrome complex assembly"/>
    <property type="evidence" value="ECO:0007669"/>
    <property type="project" value="UniProtKB-KW"/>
</dbReference>
<sequence>MNDSLILQAALLTGIASVFLNVAGAELKRRNLIKWGRILTHFTFVFITLASLRLFYLLITHDFQNVYVASYTSRDLPLFYRISAFWAGQEGSLLLWVWLISILSSVVILGEKPGSDGQFM</sequence>
<keyword evidence="3" id="KW-0812">Transmembrane</keyword>
<dbReference type="PANTHER" id="PTHR43653:SF1">
    <property type="entry name" value="CYTOCHROME C-TYPE BIOGENESIS PROTEIN CCMF"/>
    <property type="match status" value="1"/>
</dbReference>
<dbReference type="Proteomes" id="UP000885863">
    <property type="component" value="Unassembled WGS sequence"/>
</dbReference>